<dbReference type="EMBL" id="LRQG01000170">
    <property type="protein sequence ID" value="KXA35988.1"/>
    <property type="molecule type" value="Genomic_DNA"/>
</dbReference>
<evidence type="ECO:0000313" key="3">
    <source>
        <dbReference type="Proteomes" id="UP000070533"/>
    </source>
</evidence>
<accession>A0A133PZF2</accession>
<evidence type="ECO:0008006" key="4">
    <source>
        <dbReference type="Google" id="ProtNLM"/>
    </source>
</evidence>
<dbReference type="OrthoDB" id="1409585at2"/>
<name>A0A133PZF2_9BACT</name>
<dbReference type="PATRIC" id="fig|28128.5.peg.1965"/>
<dbReference type="RefSeq" id="WP_060940979.1">
    <property type="nucleotide sequence ID" value="NZ_KQ957290.1"/>
</dbReference>
<feature type="compositionally biased region" description="Polar residues" evidence="1">
    <location>
        <begin position="24"/>
        <end position="43"/>
    </location>
</feature>
<gene>
    <name evidence="2" type="ORF">HMPREF3226_01910</name>
</gene>
<dbReference type="STRING" id="28128.HMPREF3226_01910"/>
<reference evidence="3" key="1">
    <citation type="submission" date="2016-01" db="EMBL/GenBank/DDBJ databases">
        <authorList>
            <person name="Mitreva M."/>
            <person name="Pepin K.H."/>
            <person name="Mihindukulasuriya K.A."/>
            <person name="Fulton R."/>
            <person name="Fronick C."/>
            <person name="O'Laughlin M."/>
            <person name="Miner T."/>
            <person name="Herter B."/>
            <person name="Rosa B.A."/>
            <person name="Cordes M."/>
            <person name="Tomlinson C."/>
            <person name="Wollam A."/>
            <person name="Palsikar V.B."/>
            <person name="Mardis E.R."/>
            <person name="Wilson R.K."/>
        </authorList>
    </citation>
    <scope>NUCLEOTIDE SEQUENCE [LARGE SCALE GENOMIC DNA]</scope>
    <source>
        <strain evidence="3">MJR7716</strain>
    </source>
</reference>
<dbReference type="Gene3D" id="2.30.260.10">
    <property type="entry name" value="putative xylanase like domain"/>
    <property type="match status" value="1"/>
</dbReference>
<dbReference type="InterPro" id="IPR038765">
    <property type="entry name" value="Papain-like_cys_pep_sf"/>
</dbReference>
<dbReference type="AlphaFoldDB" id="A0A133PZF2"/>
<organism evidence="2 3">
    <name type="scientific">Prevotella corporis</name>
    <dbReference type="NCBI Taxonomy" id="28128"/>
    <lineage>
        <taxon>Bacteria</taxon>
        <taxon>Pseudomonadati</taxon>
        <taxon>Bacteroidota</taxon>
        <taxon>Bacteroidia</taxon>
        <taxon>Bacteroidales</taxon>
        <taxon>Prevotellaceae</taxon>
        <taxon>Prevotella</taxon>
    </lineage>
</organism>
<dbReference type="PROSITE" id="PS51257">
    <property type="entry name" value="PROKAR_LIPOPROTEIN"/>
    <property type="match status" value="1"/>
</dbReference>
<feature type="compositionally biased region" description="Basic and acidic residues" evidence="1">
    <location>
        <begin position="45"/>
        <end position="61"/>
    </location>
</feature>
<dbReference type="InterPro" id="IPR010846">
    <property type="entry name" value="AmiA-like"/>
</dbReference>
<sequence length="325" mass="36905">MKRIYISLMTIATLASCNIRANRTEQATSGKPDSVTTTTAQKQRPTKEQTPKSKGSTTDRTRVEKTLKELATMRKKLTKGEMILRVARLFIGKPYVAHTLDRNSSEKLVVNLDELDCTTYLENVVAMVLCIDRGLTTFDDFADMLTKIRYRGGKLSYENRLHYFHWWLTDNERMGFVEEISTPNPPFTAVQKLKINYMSQNRSAYDMLRNNPRRVSAIKALEDATNGTSVRYIPKQQLKNVALMRSVVHDGDLIALVTNKKNLDTTHLGIAVWHKDGLHLINASSLTKNGNAVVEPTETLYHYLMARPYNTGIRVARLILPNTGR</sequence>
<evidence type="ECO:0000256" key="1">
    <source>
        <dbReference type="SAM" id="MobiDB-lite"/>
    </source>
</evidence>
<proteinExistence type="predicted"/>
<protein>
    <recommendedName>
        <fullName evidence="4">Xylanase</fullName>
    </recommendedName>
</protein>
<keyword evidence="3" id="KW-1185">Reference proteome</keyword>
<evidence type="ECO:0000313" key="2">
    <source>
        <dbReference type="EMBL" id="KXA35988.1"/>
    </source>
</evidence>
<dbReference type="Proteomes" id="UP000070533">
    <property type="component" value="Unassembled WGS sequence"/>
</dbReference>
<dbReference type="SUPFAM" id="SSF54001">
    <property type="entry name" value="Cysteine proteinases"/>
    <property type="match status" value="1"/>
</dbReference>
<comment type="caution">
    <text evidence="2">The sequence shown here is derived from an EMBL/GenBank/DDBJ whole genome shotgun (WGS) entry which is preliminary data.</text>
</comment>
<dbReference type="Gene3D" id="1.10.3670.10">
    <property type="entry name" value="Putative xylanase like domain"/>
    <property type="match status" value="1"/>
</dbReference>
<dbReference type="Pfam" id="PF07313">
    <property type="entry name" value="AmiA-like"/>
    <property type="match status" value="1"/>
</dbReference>
<feature type="region of interest" description="Disordered" evidence="1">
    <location>
        <begin position="24"/>
        <end position="61"/>
    </location>
</feature>
<dbReference type="eggNOG" id="COG0657">
    <property type="taxonomic scope" value="Bacteria"/>
</dbReference>